<comment type="caution">
    <text evidence="5">The sequence shown here is derived from an EMBL/GenBank/DDBJ whole genome shotgun (WGS) entry which is preliminary data.</text>
</comment>
<keyword evidence="2" id="KW-0812">Transmembrane</keyword>
<feature type="region of interest" description="Disordered" evidence="1">
    <location>
        <begin position="167"/>
        <end position="351"/>
    </location>
</feature>
<feature type="domain" description="SCP" evidence="4">
    <location>
        <begin position="41"/>
        <end position="154"/>
    </location>
</feature>
<dbReference type="CDD" id="cd05379">
    <property type="entry name" value="CAP_bacterial"/>
    <property type="match status" value="1"/>
</dbReference>
<dbReference type="Pfam" id="PF00188">
    <property type="entry name" value="CAP"/>
    <property type="match status" value="1"/>
</dbReference>
<dbReference type="RefSeq" id="WP_191747409.1">
    <property type="nucleotide sequence ID" value="NZ_JACSQC010000005.1"/>
</dbReference>
<dbReference type="Gene3D" id="3.40.33.10">
    <property type="entry name" value="CAP"/>
    <property type="match status" value="1"/>
</dbReference>
<evidence type="ECO:0000256" key="2">
    <source>
        <dbReference type="SAM" id="Phobius"/>
    </source>
</evidence>
<feature type="compositionally biased region" description="Low complexity" evidence="1">
    <location>
        <begin position="303"/>
        <end position="316"/>
    </location>
</feature>
<feature type="compositionally biased region" description="Low complexity" evidence="1">
    <location>
        <begin position="201"/>
        <end position="215"/>
    </location>
</feature>
<gene>
    <name evidence="5" type="ORF">H9638_11450</name>
</gene>
<dbReference type="InterPro" id="IPR014044">
    <property type="entry name" value="CAP_dom"/>
</dbReference>
<feature type="transmembrane region" description="Helical" evidence="2">
    <location>
        <begin position="452"/>
        <end position="472"/>
    </location>
</feature>
<sequence>MRKLAGAFAALMLALGATAVALPAASATSLDGVAASRLHTLINDYRAQQALKPLAWNSGIAAVAQDWTMRSAQTANVHGAGTFLHNPDYAAQYPAGALGYSENIAWNMSVDQAFQWWVNSELHRGNMLGAADTDIGIGVVQLTEGPNKGVYLATVNFGQYANTAVPAPPAETLPAETTPAQTPAPEPESTVLPEPEPTRPPAETVPAVEPSAEPSAPAPEPAPGNPSADVEPEPVPTEAPAEPANPAQPAAPSETPEAPVTDPPAPVESPAPAPEEPSQAPAPVETPAPETPEPVATEETEPTAEPAATEIPAEPAGNQPAASTAGERVELQTSDPAVLTPEARGSFETRTSGSALTVSGLTPGHEYQVFLHSTPVKAGVFTVDANGILRIDIPAGLEAGDHRVALYEPNGALAGWQAFTVQAEVNVLGVATAAGPGAPAELAATGFSTGQAVFAGTGVAMILAGAAALMVLRGRRAETA</sequence>
<proteinExistence type="predicted"/>
<protein>
    <recommendedName>
        <fullName evidence="4">SCP domain-containing protein</fullName>
    </recommendedName>
</protein>
<feature type="compositionally biased region" description="Low complexity" evidence="1">
    <location>
        <begin position="172"/>
        <end position="193"/>
    </location>
</feature>
<evidence type="ECO:0000256" key="1">
    <source>
        <dbReference type="SAM" id="MobiDB-lite"/>
    </source>
</evidence>
<dbReference type="SUPFAM" id="SSF55797">
    <property type="entry name" value="PR-1-like"/>
    <property type="match status" value="1"/>
</dbReference>
<feature type="chain" id="PRO_5046541766" description="SCP domain-containing protein" evidence="3">
    <location>
        <begin position="20"/>
        <end position="480"/>
    </location>
</feature>
<keyword evidence="3" id="KW-0732">Signal</keyword>
<feature type="signal peptide" evidence="3">
    <location>
        <begin position="1"/>
        <end position="19"/>
    </location>
</feature>
<evidence type="ECO:0000256" key="3">
    <source>
        <dbReference type="SAM" id="SignalP"/>
    </source>
</evidence>
<feature type="compositionally biased region" description="Pro residues" evidence="1">
    <location>
        <begin position="261"/>
        <end position="275"/>
    </location>
</feature>
<keyword evidence="2" id="KW-0472">Membrane</keyword>
<organism evidence="5 6">
    <name type="scientific">Arthrobacter pullicola</name>
    <dbReference type="NCBI Taxonomy" id="2762224"/>
    <lineage>
        <taxon>Bacteria</taxon>
        <taxon>Bacillati</taxon>
        <taxon>Actinomycetota</taxon>
        <taxon>Actinomycetes</taxon>
        <taxon>Micrococcales</taxon>
        <taxon>Micrococcaceae</taxon>
        <taxon>Arthrobacter</taxon>
    </lineage>
</organism>
<feature type="compositionally biased region" description="Low complexity" evidence="1">
    <location>
        <begin position="236"/>
        <end position="254"/>
    </location>
</feature>
<dbReference type="PANTHER" id="PTHR31157:SF1">
    <property type="entry name" value="SCP DOMAIN-CONTAINING PROTEIN"/>
    <property type="match status" value="1"/>
</dbReference>
<reference evidence="5 6" key="1">
    <citation type="submission" date="2020-08" db="EMBL/GenBank/DDBJ databases">
        <title>A Genomic Blueprint of the Chicken Gut Microbiome.</title>
        <authorList>
            <person name="Gilroy R."/>
            <person name="Ravi A."/>
            <person name="Getino M."/>
            <person name="Pursley I."/>
            <person name="Horton D.L."/>
            <person name="Alikhan N.-F."/>
            <person name="Baker D."/>
            <person name="Gharbi K."/>
            <person name="Hall N."/>
            <person name="Watson M."/>
            <person name="Adriaenssens E.M."/>
            <person name="Foster-Nyarko E."/>
            <person name="Jarju S."/>
            <person name="Secka A."/>
            <person name="Antonio M."/>
            <person name="Oren A."/>
            <person name="Chaudhuri R."/>
            <person name="La Ragione R.M."/>
            <person name="Hildebrand F."/>
            <person name="Pallen M.J."/>
        </authorList>
    </citation>
    <scope>NUCLEOTIDE SEQUENCE [LARGE SCALE GENOMIC DNA]</scope>
    <source>
        <strain evidence="5 6">Sa2BUA2</strain>
    </source>
</reference>
<evidence type="ECO:0000313" key="5">
    <source>
        <dbReference type="EMBL" id="MBD8044420.1"/>
    </source>
</evidence>
<dbReference type="InterPro" id="IPR035940">
    <property type="entry name" value="CAP_sf"/>
</dbReference>
<keyword evidence="2" id="KW-1133">Transmembrane helix</keyword>
<dbReference type="Proteomes" id="UP000652763">
    <property type="component" value="Unassembled WGS sequence"/>
</dbReference>
<accession>A0ABR8YJL1</accession>
<evidence type="ECO:0000313" key="6">
    <source>
        <dbReference type="Proteomes" id="UP000652763"/>
    </source>
</evidence>
<evidence type="ECO:0000259" key="4">
    <source>
        <dbReference type="Pfam" id="PF00188"/>
    </source>
</evidence>
<dbReference type="PANTHER" id="PTHR31157">
    <property type="entry name" value="SCP DOMAIN-CONTAINING PROTEIN"/>
    <property type="match status" value="1"/>
</dbReference>
<keyword evidence="6" id="KW-1185">Reference proteome</keyword>
<name>A0ABR8YJL1_9MICC</name>
<dbReference type="EMBL" id="JACSQC010000005">
    <property type="protein sequence ID" value="MBD8044420.1"/>
    <property type="molecule type" value="Genomic_DNA"/>
</dbReference>